<dbReference type="AlphaFoldDB" id="A0A7L9UAW4"/>
<name>A0A7L9UAW4_9BURK</name>
<organism evidence="1 2">
    <name type="scientific">Massilia litorea</name>
    <dbReference type="NCBI Taxonomy" id="2769491"/>
    <lineage>
        <taxon>Bacteria</taxon>
        <taxon>Pseudomonadati</taxon>
        <taxon>Pseudomonadota</taxon>
        <taxon>Betaproteobacteria</taxon>
        <taxon>Burkholderiales</taxon>
        <taxon>Oxalobacteraceae</taxon>
        <taxon>Telluria group</taxon>
        <taxon>Massilia</taxon>
    </lineage>
</organism>
<sequence length="127" mass="13971">MYRYRAHQRLIVAILMVLVLVAQCVNALSNSHTRVAHRHAGSGHIGKAQAVHGPGLPLANVKAARTHVHTHQHDSADHTHDLPLRQVLAAVQFSFMPTRHAEVTMPFRSAVVHPLERPPKTGIASFV</sequence>
<protein>
    <submittedName>
        <fullName evidence="1">Uncharacterized protein</fullName>
    </submittedName>
</protein>
<dbReference type="EMBL" id="CP062942">
    <property type="protein sequence ID" value="QOL52211.1"/>
    <property type="molecule type" value="Genomic_DNA"/>
</dbReference>
<dbReference type="KEGG" id="mlir:LPB04_23670"/>
<accession>A0A7L9UAW4</accession>
<evidence type="ECO:0000313" key="2">
    <source>
        <dbReference type="Proteomes" id="UP000593875"/>
    </source>
</evidence>
<dbReference type="RefSeq" id="WP_193689178.1">
    <property type="nucleotide sequence ID" value="NZ_CP062942.1"/>
</dbReference>
<keyword evidence="2" id="KW-1185">Reference proteome</keyword>
<gene>
    <name evidence="1" type="ORF">LPB04_23670</name>
</gene>
<evidence type="ECO:0000313" key="1">
    <source>
        <dbReference type="EMBL" id="QOL52211.1"/>
    </source>
</evidence>
<dbReference type="Proteomes" id="UP000593875">
    <property type="component" value="Plasmid unnamed1"/>
</dbReference>
<keyword evidence="1" id="KW-0614">Plasmid</keyword>
<reference evidence="1 2" key="1">
    <citation type="submission" date="2020-10" db="EMBL/GenBank/DDBJ databases">
        <title>Genome sequencing of Massilia sp. LPB0304.</title>
        <authorList>
            <person name="Kim J."/>
        </authorList>
    </citation>
    <scope>NUCLEOTIDE SEQUENCE [LARGE SCALE GENOMIC DNA]</scope>
    <source>
        <strain evidence="1 2">LPB0304</strain>
        <plasmid evidence="1 2">unnamed1</plasmid>
    </source>
</reference>
<proteinExistence type="predicted"/>
<geneLocation type="plasmid" evidence="1 2">
    <name>unnamed1</name>
</geneLocation>